<dbReference type="Gene3D" id="2.30.180.10">
    <property type="entry name" value="FAS1 domain"/>
    <property type="match status" value="1"/>
</dbReference>
<dbReference type="PROSITE" id="PS50213">
    <property type="entry name" value="FAS1"/>
    <property type="match status" value="1"/>
</dbReference>
<sequence length="39" mass="4182">MTFYVGNTVMVNDAIMTTPDIAASNGVINVIDKVIKPPM</sequence>
<dbReference type="EMBL" id="AWWI01000147">
    <property type="protein sequence ID" value="PIL17899.1"/>
    <property type="molecule type" value="Genomic_DNA"/>
</dbReference>
<reference evidence="2 3" key="1">
    <citation type="submission" date="2013-09" db="EMBL/GenBank/DDBJ databases">
        <title>Genome sequencing of Phaeobacter antarcticus sp. nov. SM1211.</title>
        <authorList>
            <person name="Zhang X.-Y."/>
            <person name="Liu C."/>
            <person name="Chen X.-L."/>
            <person name="Xie B.-B."/>
            <person name="Qin Q.-L."/>
            <person name="Rong J.-C."/>
            <person name="Zhang Y.-Z."/>
        </authorList>
    </citation>
    <scope>NUCLEOTIDE SEQUENCE [LARGE SCALE GENOMIC DNA]</scope>
    <source>
        <strain evidence="2 3">SM1211</strain>
    </source>
</reference>
<feature type="domain" description="FAS1" evidence="1">
    <location>
        <begin position="1"/>
        <end position="35"/>
    </location>
</feature>
<evidence type="ECO:0000313" key="2">
    <source>
        <dbReference type="EMBL" id="PIL17899.1"/>
    </source>
</evidence>
<dbReference type="SUPFAM" id="SSF82153">
    <property type="entry name" value="FAS1 domain"/>
    <property type="match status" value="1"/>
</dbReference>
<evidence type="ECO:0000259" key="1">
    <source>
        <dbReference type="PROSITE" id="PS50213"/>
    </source>
</evidence>
<dbReference type="AlphaFoldDB" id="A0A2G8R8P4"/>
<organism evidence="2 3">
    <name type="scientific">Puniceibacterium antarcticum</name>
    <dbReference type="NCBI Taxonomy" id="1206336"/>
    <lineage>
        <taxon>Bacteria</taxon>
        <taxon>Pseudomonadati</taxon>
        <taxon>Pseudomonadota</taxon>
        <taxon>Alphaproteobacteria</taxon>
        <taxon>Rhodobacterales</taxon>
        <taxon>Paracoccaceae</taxon>
        <taxon>Puniceibacterium</taxon>
    </lineage>
</organism>
<keyword evidence="3" id="KW-1185">Reference proteome</keyword>
<dbReference type="InterPro" id="IPR036378">
    <property type="entry name" value="FAS1_dom_sf"/>
</dbReference>
<dbReference type="InterPro" id="IPR000782">
    <property type="entry name" value="FAS1_domain"/>
</dbReference>
<comment type="caution">
    <text evidence="2">The sequence shown here is derived from an EMBL/GenBank/DDBJ whole genome shotgun (WGS) entry which is preliminary data.</text>
</comment>
<name>A0A2G8R8P4_9RHOB</name>
<protein>
    <recommendedName>
        <fullName evidence="1">FAS1 domain-containing protein</fullName>
    </recommendedName>
</protein>
<proteinExistence type="predicted"/>
<accession>A0A2G8R8P4</accession>
<dbReference type="Proteomes" id="UP000231259">
    <property type="component" value="Unassembled WGS sequence"/>
</dbReference>
<evidence type="ECO:0000313" key="3">
    <source>
        <dbReference type="Proteomes" id="UP000231259"/>
    </source>
</evidence>
<dbReference type="Pfam" id="PF02469">
    <property type="entry name" value="Fasciclin"/>
    <property type="match status" value="1"/>
</dbReference>
<gene>
    <name evidence="2" type="ORF">P775_22590</name>
</gene>